<feature type="region of interest" description="Disordered" evidence="1">
    <location>
        <begin position="1"/>
        <end position="60"/>
    </location>
</feature>
<dbReference type="AlphaFoldDB" id="A0AAC8XIL0"/>
<sequence length="60" mass="6648">MDVSSVNSMPVSTVLESPQRPQQQVEPRSEQENRTAQPQNTQQTSSSTDSRVGSRVDVFV</sequence>
<organism evidence="2 3">
    <name type="scientific">Alteromonas mediterranea</name>
    <dbReference type="NCBI Taxonomy" id="314275"/>
    <lineage>
        <taxon>Bacteria</taxon>
        <taxon>Pseudomonadati</taxon>
        <taxon>Pseudomonadota</taxon>
        <taxon>Gammaproteobacteria</taxon>
        <taxon>Alteromonadales</taxon>
        <taxon>Alteromonadaceae</taxon>
        <taxon>Alteromonas/Salinimonas group</taxon>
        <taxon>Alteromonas</taxon>
    </lineage>
</organism>
<dbReference type="RefSeq" id="WP_015066756.1">
    <property type="nucleotide sequence ID" value="NZ_CAXGIV010000138.1"/>
</dbReference>
<dbReference type="Proteomes" id="UP000061468">
    <property type="component" value="Chromosome"/>
</dbReference>
<evidence type="ECO:0000256" key="1">
    <source>
        <dbReference type="SAM" id="MobiDB-lite"/>
    </source>
</evidence>
<name>A0AAC8XIL0_9ALTE</name>
<dbReference type="EMBL" id="CP013928">
    <property type="protein sequence ID" value="AMJ78090.1"/>
    <property type="molecule type" value="Genomic_DNA"/>
</dbReference>
<feature type="compositionally biased region" description="Polar residues" evidence="1">
    <location>
        <begin position="1"/>
        <end position="26"/>
    </location>
</feature>
<evidence type="ECO:0000313" key="3">
    <source>
        <dbReference type="Proteomes" id="UP000061468"/>
    </source>
</evidence>
<feature type="compositionally biased region" description="Low complexity" evidence="1">
    <location>
        <begin position="35"/>
        <end position="50"/>
    </location>
</feature>
<gene>
    <name evidence="2" type="ORF">AV942_07170</name>
</gene>
<proteinExistence type="predicted"/>
<evidence type="ECO:0000313" key="2">
    <source>
        <dbReference type="EMBL" id="AMJ78090.1"/>
    </source>
</evidence>
<protein>
    <submittedName>
        <fullName evidence="2">Uncharacterized protein</fullName>
    </submittedName>
</protein>
<accession>A0AAC8XIL0</accession>
<reference evidence="2 3" key="1">
    <citation type="submission" date="2015-12" db="EMBL/GenBank/DDBJ databases">
        <title>Intraspecies pangenome expansion in the marine bacterium Alteromonas.</title>
        <authorList>
            <person name="Lopez-Perez M."/>
            <person name="Rodriguez-Valera F."/>
        </authorList>
    </citation>
    <scope>NUCLEOTIDE SEQUENCE [LARGE SCALE GENOMIC DNA]</scope>
    <source>
        <strain evidence="2 3">UM8</strain>
    </source>
</reference>